<organism evidence="6 7">
    <name type="scientific">Batillaria attramentaria</name>
    <dbReference type="NCBI Taxonomy" id="370345"/>
    <lineage>
        <taxon>Eukaryota</taxon>
        <taxon>Metazoa</taxon>
        <taxon>Spiralia</taxon>
        <taxon>Lophotrochozoa</taxon>
        <taxon>Mollusca</taxon>
        <taxon>Gastropoda</taxon>
        <taxon>Caenogastropoda</taxon>
        <taxon>Sorbeoconcha</taxon>
        <taxon>Cerithioidea</taxon>
        <taxon>Batillariidae</taxon>
        <taxon>Batillaria</taxon>
    </lineage>
</organism>
<accession>A0ABD0L6D6</accession>
<protein>
    <recommendedName>
        <fullName evidence="5">RRM domain-containing protein</fullName>
    </recommendedName>
</protein>
<feature type="domain" description="RRM" evidence="5">
    <location>
        <begin position="24"/>
        <end position="94"/>
    </location>
</feature>
<evidence type="ECO:0000259" key="5">
    <source>
        <dbReference type="PROSITE" id="PS50102"/>
    </source>
</evidence>
<dbReference type="EMBL" id="JACVVK020000078">
    <property type="protein sequence ID" value="KAK7495017.1"/>
    <property type="molecule type" value="Genomic_DNA"/>
</dbReference>
<feature type="region of interest" description="Disordered" evidence="4">
    <location>
        <begin position="1056"/>
        <end position="1102"/>
    </location>
</feature>
<gene>
    <name evidence="6" type="ORF">BaRGS_00013657</name>
</gene>
<dbReference type="InterPro" id="IPR000504">
    <property type="entry name" value="RRM_dom"/>
</dbReference>
<feature type="region of interest" description="Disordered" evidence="4">
    <location>
        <begin position="573"/>
        <end position="595"/>
    </location>
</feature>
<dbReference type="Gene3D" id="3.30.70.330">
    <property type="match status" value="3"/>
</dbReference>
<dbReference type="GO" id="GO:0003723">
    <property type="term" value="F:RNA binding"/>
    <property type="evidence" value="ECO:0007669"/>
    <property type="project" value="UniProtKB-UniRule"/>
</dbReference>
<dbReference type="InterPro" id="IPR035979">
    <property type="entry name" value="RBD_domain_sf"/>
</dbReference>
<evidence type="ECO:0000256" key="3">
    <source>
        <dbReference type="PROSITE-ProRule" id="PRU00176"/>
    </source>
</evidence>
<dbReference type="Pfam" id="PF00076">
    <property type="entry name" value="RRM_1"/>
    <property type="match status" value="2"/>
</dbReference>
<dbReference type="SUPFAM" id="SSF54928">
    <property type="entry name" value="RNA-binding domain, RBD"/>
    <property type="match status" value="2"/>
</dbReference>
<dbReference type="PROSITE" id="PS50102">
    <property type="entry name" value="RRM"/>
    <property type="match status" value="3"/>
</dbReference>
<dbReference type="InterPro" id="IPR012677">
    <property type="entry name" value="Nucleotide-bd_a/b_plait_sf"/>
</dbReference>
<evidence type="ECO:0000256" key="1">
    <source>
        <dbReference type="ARBA" id="ARBA00022737"/>
    </source>
</evidence>
<feature type="compositionally biased region" description="Gly residues" evidence="4">
    <location>
        <begin position="585"/>
        <end position="595"/>
    </location>
</feature>
<dbReference type="Proteomes" id="UP001519460">
    <property type="component" value="Unassembled WGS sequence"/>
</dbReference>
<keyword evidence="1" id="KW-0677">Repeat</keyword>
<comment type="caution">
    <text evidence="6">The sequence shown here is derived from an EMBL/GenBank/DDBJ whole genome shotgun (WGS) entry which is preliminary data.</text>
</comment>
<feature type="domain" description="RRM" evidence="5">
    <location>
        <begin position="96"/>
        <end position="176"/>
    </location>
</feature>
<evidence type="ECO:0000313" key="6">
    <source>
        <dbReference type="EMBL" id="KAK7495017.1"/>
    </source>
</evidence>
<sequence length="1110" mass="112718">MADSTSVTDLEKKDKSKEEFNKIRRILLKNIPPSTEGEIGEFLGRFKAQRIEINEKLDTAIVTLEDGSQLEDAVTELNNTKLKDNDVSVSFCASDRLLCVAHLPPDYTDDDFKKLVSQYGTVRFCFLMRSETSGASKSYGLLEYEEQDMEKVRKIRDELDWKDVGNQVLHVDFIEPSFQTWDRLQSRCLFLTGLPKDFTEISKLREIYSVVTSPVYCQIMMHEKESLGFGIVEFRKTEEAEETWEKLRGEKIEDADVIATFCIPSKSAVVINNRIMWKFSDKMQQKSSLLPDPVAAKPVIANNPVVQNLVKQCPYLMEDFTKVLSELHQAYVQHMLSPGNKPGLLGPAPSLPMSPMMNPHLQLGPLAKQLNSLADTSTTTTPSADISKKPSILGDPLTAQANILLSNLKQQLNQVAVTTPAEGAKEGVELKAPKSASSDPAVQAIIGKFIANARFLNLSLLVNLGQVVTGMQASTLDTSTPAGQAAAAAMASISGRNTAGFINPPGSGKGLLGDPPKPTPNPAAMRFMQTLEAVASQKLGGQNQGFLSALITNISSNHSTIGNIEKKTSLLGDAPASAQRQQQQGMGGMGRGGAGAGGGGMGGGMAGGLGGGKGWGGGAQGGFGGMGGGGRGGGVGGPGGMMGGKMGGNFSGAGGATDGRNFGNFGTGGAYGVGNAAFGTGVGTGNFGNKGGNNYSGFGGYDSGYGDMAGYDTGGYSADEYSQYQQGAYGGGYGEGGFGNQAGFQYSDYEGAYGMGQDFQGSNANYSGNFGDYTGGYATGTGSAGFNFAQSQSGNFQEGGGYGRGNFGAQSATNTNTASMMGGAGMRNTMGIGANQAGFGSDTGSGSGAGLMDSMRGFKAGNAAGMGTGGMGGAGMGAGAGMGGGSLLGDGGSMGGMSGGGMGGGGMGGTGMGGGMGGAGMGGGGMSGAGMGGGMGGGGMGGGGMGGAGGMGSYSQGMGDSSGMGRSGVANEMYQTGSGQNFMGNMGSYSTMGSGGYGDNGAMDGYTSSNYGADGTGGGGGYGSYSTSDGSYGSYGNSASSYGGGGAYGSGGGDGLMPAPSMTPTQMTPVGTKRSYSHLLPKPEPSPEGDYIGQHSQGLGGHYDKRQRLF</sequence>
<dbReference type="SMART" id="SM00360">
    <property type="entry name" value="RRM"/>
    <property type="match status" value="3"/>
</dbReference>
<dbReference type="PANTHER" id="PTHR24012">
    <property type="entry name" value="RNA BINDING PROTEIN"/>
    <property type="match status" value="1"/>
</dbReference>
<evidence type="ECO:0000256" key="2">
    <source>
        <dbReference type="ARBA" id="ARBA00022884"/>
    </source>
</evidence>
<keyword evidence="7" id="KW-1185">Reference proteome</keyword>
<proteinExistence type="predicted"/>
<evidence type="ECO:0000256" key="4">
    <source>
        <dbReference type="SAM" id="MobiDB-lite"/>
    </source>
</evidence>
<feature type="domain" description="RRM" evidence="5">
    <location>
        <begin position="187"/>
        <end position="264"/>
    </location>
</feature>
<keyword evidence="2 3" id="KW-0694">RNA-binding</keyword>
<reference evidence="6 7" key="1">
    <citation type="journal article" date="2023" name="Sci. Data">
        <title>Genome assembly of the Korean intertidal mud-creeper Batillaria attramentaria.</title>
        <authorList>
            <person name="Patra A.K."/>
            <person name="Ho P.T."/>
            <person name="Jun S."/>
            <person name="Lee S.J."/>
            <person name="Kim Y."/>
            <person name="Won Y.J."/>
        </authorList>
    </citation>
    <scope>NUCLEOTIDE SEQUENCE [LARGE SCALE GENOMIC DNA]</scope>
    <source>
        <strain evidence="6">Wonlab-2016</strain>
    </source>
</reference>
<evidence type="ECO:0000313" key="7">
    <source>
        <dbReference type="Proteomes" id="UP001519460"/>
    </source>
</evidence>
<dbReference type="AlphaFoldDB" id="A0ABD0L6D6"/>
<name>A0ABD0L6D6_9CAEN</name>